<dbReference type="InParanoid" id="A0A3Q7JWG1"/>
<reference evidence="1" key="1">
    <citation type="journal article" date="2012" name="Nature">
        <title>The tomato genome sequence provides insights into fleshy fruit evolution.</title>
        <authorList>
            <consortium name="Tomato Genome Consortium"/>
        </authorList>
    </citation>
    <scope>NUCLEOTIDE SEQUENCE [LARGE SCALE GENOMIC DNA]</scope>
    <source>
        <strain evidence="1">cv. Heinz 1706</strain>
    </source>
</reference>
<dbReference type="Gramene" id="Solyc12g049060.1.1">
    <property type="protein sequence ID" value="Solyc12g049060.1.1.1"/>
    <property type="gene ID" value="Solyc12g049060.1"/>
</dbReference>
<evidence type="ECO:0000313" key="1">
    <source>
        <dbReference type="EnsemblPlants" id="Solyc12g049060.1.1.1"/>
    </source>
</evidence>
<protein>
    <submittedName>
        <fullName evidence="1">Uncharacterized protein</fullName>
    </submittedName>
</protein>
<dbReference type="Proteomes" id="UP000004994">
    <property type="component" value="Chromosome 12"/>
</dbReference>
<keyword evidence="2" id="KW-1185">Reference proteome</keyword>
<dbReference type="AlphaFoldDB" id="A0A3Q7JWG1"/>
<evidence type="ECO:0000313" key="2">
    <source>
        <dbReference type="Proteomes" id="UP000004994"/>
    </source>
</evidence>
<proteinExistence type="predicted"/>
<organism evidence="1">
    <name type="scientific">Solanum lycopersicum</name>
    <name type="common">Tomato</name>
    <name type="synonym">Lycopersicon esculentum</name>
    <dbReference type="NCBI Taxonomy" id="4081"/>
    <lineage>
        <taxon>Eukaryota</taxon>
        <taxon>Viridiplantae</taxon>
        <taxon>Streptophyta</taxon>
        <taxon>Embryophyta</taxon>
        <taxon>Tracheophyta</taxon>
        <taxon>Spermatophyta</taxon>
        <taxon>Magnoliopsida</taxon>
        <taxon>eudicotyledons</taxon>
        <taxon>Gunneridae</taxon>
        <taxon>Pentapetalae</taxon>
        <taxon>asterids</taxon>
        <taxon>lamiids</taxon>
        <taxon>Solanales</taxon>
        <taxon>Solanaceae</taxon>
        <taxon>Solanoideae</taxon>
        <taxon>Solaneae</taxon>
        <taxon>Solanum</taxon>
        <taxon>Solanum subgen. Lycopersicon</taxon>
    </lineage>
</organism>
<name>A0A3Q7JWG1_SOLLC</name>
<sequence>MNLRVITLAPEDKYKTVPYVPEVCTEPKPEYKVPSLPKNDYYKKPTILEDNYKKVSYVRKVTSVPKVEYKVPSLPKNDFYKKLLSSPSPPPPYY</sequence>
<accession>A0A3Q7JWG1</accession>
<dbReference type="PaxDb" id="4081-Solyc12g049060.1.1"/>
<reference evidence="1" key="2">
    <citation type="submission" date="2019-01" db="UniProtKB">
        <authorList>
            <consortium name="EnsemblPlants"/>
        </authorList>
    </citation>
    <scope>IDENTIFICATION</scope>
    <source>
        <strain evidence="1">cv. Heinz 1706</strain>
    </source>
</reference>
<dbReference type="EnsemblPlants" id="Solyc12g049060.1.1">
    <property type="protein sequence ID" value="Solyc12g049060.1.1.1"/>
    <property type="gene ID" value="Solyc12g049060.1"/>
</dbReference>